<accession>A0A212QVX9</accession>
<dbReference type="PANTHER" id="PTHR47396:SF1">
    <property type="entry name" value="ATP-DEPENDENT HELICASE IRC3-RELATED"/>
    <property type="match status" value="1"/>
</dbReference>
<evidence type="ECO:0000313" key="3">
    <source>
        <dbReference type="EMBL" id="SNB63886.1"/>
    </source>
</evidence>
<dbReference type="InterPro" id="IPR027417">
    <property type="entry name" value="P-loop_NTPase"/>
</dbReference>
<dbReference type="GO" id="GO:0005524">
    <property type="term" value="F:ATP binding"/>
    <property type="evidence" value="ECO:0007669"/>
    <property type="project" value="InterPro"/>
</dbReference>
<dbReference type="InterPro" id="IPR050742">
    <property type="entry name" value="Helicase_Restrict-Modif_Enz"/>
</dbReference>
<gene>
    <name evidence="3" type="ORF">SAMN02746019_00007350</name>
</gene>
<evidence type="ECO:0000259" key="2">
    <source>
        <dbReference type="PROSITE" id="PS51192"/>
    </source>
</evidence>
<dbReference type="SUPFAM" id="SSF52540">
    <property type="entry name" value="P-loop containing nucleoside triphosphate hydrolases"/>
    <property type="match status" value="2"/>
</dbReference>
<dbReference type="InterPro" id="IPR006935">
    <property type="entry name" value="Helicase/UvrB_N"/>
</dbReference>
<name>A0A212QVX9_9CHLR</name>
<evidence type="ECO:0000313" key="4">
    <source>
        <dbReference type="Proteomes" id="UP000197025"/>
    </source>
</evidence>
<organism evidence="3 4">
    <name type="scientific">Thermoflexus hugenholtzii JAD2</name>
    <dbReference type="NCBI Taxonomy" id="877466"/>
    <lineage>
        <taxon>Bacteria</taxon>
        <taxon>Bacillati</taxon>
        <taxon>Chloroflexota</taxon>
        <taxon>Thermoflexia</taxon>
        <taxon>Thermoflexales</taxon>
        <taxon>Thermoflexaceae</taxon>
        <taxon>Thermoflexus</taxon>
    </lineage>
</organism>
<keyword evidence="1" id="KW-1133">Transmembrane helix</keyword>
<dbReference type="GO" id="GO:0005829">
    <property type="term" value="C:cytosol"/>
    <property type="evidence" value="ECO:0007669"/>
    <property type="project" value="TreeGrafter"/>
</dbReference>
<dbReference type="RefSeq" id="WP_088570989.1">
    <property type="nucleotide sequence ID" value="NZ_FYEK01000027.1"/>
</dbReference>
<dbReference type="InParanoid" id="A0A212QVX9"/>
<dbReference type="PROSITE" id="PS51192">
    <property type="entry name" value="HELICASE_ATP_BIND_1"/>
    <property type="match status" value="1"/>
</dbReference>
<keyword evidence="4" id="KW-1185">Reference proteome</keyword>
<protein>
    <submittedName>
        <fullName evidence="3">DNA or RNA helicases of superfamily II</fullName>
    </submittedName>
</protein>
<dbReference type="EMBL" id="FYEK01000027">
    <property type="protein sequence ID" value="SNB63886.1"/>
    <property type="molecule type" value="Genomic_DNA"/>
</dbReference>
<dbReference type="InterPro" id="IPR014001">
    <property type="entry name" value="Helicase_ATP-bd"/>
</dbReference>
<keyword evidence="3" id="KW-0347">Helicase</keyword>
<dbReference type="AlphaFoldDB" id="A0A212QVX9"/>
<keyword evidence="3" id="KW-0378">Hydrolase</keyword>
<evidence type="ECO:0000256" key="1">
    <source>
        <dbReference type="SAM" id="Phobius"/>
    </source>
</evidence>
<proteinExistence type="predicted"/>
<keyword evidence="1" id="KW-0812">Transmembrane</keyword>
<keyword evidence="3" id="KW-0067">ATP-binding</keyword>
<dbReference type="GO" id="GO:0003677">
    <property type="term" value="F:DNA binding"/>
    <property type="evidence" value="ECO:0007669"/>
    <property type="project" value="InterPro"/>
</dbReference>
<dbReference type="GO" id="GO:0016787">
    <property type="term" value="F:hydrolase activity"/>
    <property type="evidence" value="ECO:0007669"/>
    <property type="project" value="InterPro"/>
</dbReference>
<dbReference type="PANTHER" id="PTHR47396">
    <property type="entry name" value="TYPE I RESTRICTION ENZYME ECOKI R PROTEIN"/>
    <property type="match status" value="1"/>
</dbReference>
<dbReference type="Pfam" id="PF04851">
    <property type="entry name" value="ResIII"/>
    <property type="match status" value="1"/>
</dbReference>
<dbReference type="Proteomes" id="UP000197025">
    <property type="component" value="Unassembled WGS sequence"/>
</dbReference>
<dbReference type="OrthoDB" id="141806at2"/>
<dbReference type="GO" id="GO:0004386">
    <property type="term" value="F:helicase activity"/>
    <property type="evidence" value="ECO:0007669"/>
    <property type="project" value="UniProtKB-KW"/>
</dbReference>
<dbReference type="CDD" id="cd18785">
    <property type="entry name" value="SF2_C"/>
    <property type="match status" value="1"/>
</dbReference>
<feature type="transmembrane region" description="Helical" evidence="1">
    <location>
        <begin position="818"/>
        <end position="840"/>
    </location>
</feature>
<dbReference type="SMART" id="SM00487">
    <property type="entry name" value="DEXDc"/>
    <property type="match status" value="1"/>
</dbReference>
<keyword evidence="1" id="KW-0472">Membrane</keyword>
<feature type="domain" description="Helicase ATP-binding" evidence="2">
    <location>
        <begin position="29"/>
        <end position="260"/>
    </location>
</feature>
<reference evidence="4" key="1">
    <citation type="submission" date="2017-06" db="EMBL/GenBank/DDBJ databases">
        <authorList>
            <person name="Varghese N."/>
            <person name="Submissions S."/>
        </authorList>
    </citation>
    <scope>NUCLEOTIDE SEQUENCE [LARGE SCALE GENOMIC DNA]</scope>
    <source>
        <strain evidence="4">JAD2</strain>
    </source>
</reference>
<sequence length="1026" mass="118256">MDPQWERFRFRHPFRKYQRMILNQIQAVIDTPRDDRRYHIVAPPGSGKTIIGLELVGRFRRPALILAPTVTIEMQWYERLRMFLPEDTRLEEWAALTPERKAPLRIFTYQRLAVQDPERSFVESASRLAWAEDLVARGLVPDPEAAERYLDTLRTGNPEAYWEEIRRRYPRLKRRLLREDPETVARFLHPNALRQIEDLVADGIGTVVLDECHHLLDYWAVVLRYLIRRLDQPRIIGLTATLPSPEDDFAYENYTTLLGDVDFEVPTPAVVKEGNLAPYRELAWFTEPTPQERAFLREQDQLLRAVLEEVLTAPGFRSWLKGLLFPTPEEGAGAPERERAGWPELADEDAPLVIAGLRWLRDLGELPLEYPLPPEARRRPTREDRLILLEHYALRVLLPSPDPNDRHRFLELRRRLRPLGYTLTPKGLRPGRSPMDLILAFSDSKIEAAREILRAEKRSLGERLRAVLVVDFEQSTSGLRRLRQEPGLSDADLGSGRRVFRRLIQDPELIDLRPIFVTGRSLWIPEGFQPIFQAFWEEFRQRRGMQIELTLHRRPGYYEVRGKGSGWGPRVYVPLVTQMMEQGRIRLLIGTRKIFGEGWDALSLNTLIDLTGVTTSTAVQQLRGRSLRLDPEWPHKVAHNWDVVCVAPDFEWGDLDLRRFLRRHDHLWGVAIPASPARYAMRLAPTLLTRGLPPNSAEDLRGQIVRGVFHVEPLLGLLLALEDESWKHIPYAAFNDIMREAAARREETWAAWGIGRPYMDFEIPIYRIRPQDLRLRSVYTLRESATAVWRSLRWALAGALPLGWLIFWEIFAGLPVDLSLAACLLLASGSMAAGFLITLVRERKTLARALRVLLIEVPPDAILLDVGRALAEALRETGQASPALSPDSLRVIATPDGAYRVQLEGVPPQDAEAFIQAYRELFQPIRNPRYLILRQDERLPDLLRAGLWQALRALIPPMLRRPAYHPVPQALGIRRPDAEAFARAWRRYVGEAELIYTRSPEGRRHLDRARVQEPPTLQDLLLHLWG</sequence>
<dbReference type="Gene3D" id="3.40.50.300">
    <property type="entry name" value="P-loop containing nucleotide triphosphate hydrolases"/>
    <property type="match status" value="1"/>
</dbReference>
<keyword evidence="3" id="KW-0547">Nucleotide-binding</keyword>